<evidence type="ECO:0000313" key="3">
    <source>
        <dbReference type="EMBL" id="GAA3620624.1"/>
    </source>
</evidence>
<keyword evidence="2" id="KW-0812">Transmembrane</keyword>
<feature type="transmembrane region" description="Helical" evidence="2">
    <location>
        <begin position="60"/>
        <end position="81"/>
    </location>
</feature>
<organism evidence="3 4">
    <name type="scientific">Microlunatus ginsengisoli</name>
    <dbReference type="NCBI Taxonomy" id="363863"/>
    <lineage>
        <taxon>Bacteria</taxon>
        <taxon>Bacillati</taxon>
        <taxon>Actinomycetota</taxon>
        <taxon>Actinomycetes</taxon>
        <taxon>Propionibacteriales</taxon>
        <taxon>Propionibacteriaceae</taxon>
        <taxon>Microlunatus</taxon>
    </lineage>
</organism>
<proteinExistence type="predicted"/>
<comment type="caution">
    <text evidence="3">The sequence shown here is derived from an EMBL/GenBank/DDBJ whole genome shotgun (WGS) entry which is preliminary data.</text>
</comment>
<accession>A0ABP6ZY98</accession>
<evidence type="ECO:0008006" key="5">
    <source>
        <dbReference type="Google" id="ProtNLM"/>
    </source>
</evidence>
<gene>
    <name evidence="3" type="ORF">GCM10022236_23550</name>
</gene>
<dbReference type="InterPro" id="IPR021741">
    <property type="entry name" value="DUF3311"/>
</dbReference>
<evidence type="ECO:0000256" key="2">
    <source>
        <dbReference type="SAM" id="Phobius"/>
    </source>
</evidence>
<name>A0ABP6ZY98_9ACTN</name>
<evidence type="ECO:0000256" key="1">
    <source>
        <dbReference type="SAM" id="MobiDB-lite"/>
    </source>
</evidence>
<protein>
    <recommendedName>
        <fullName evidence="5">DUF3311 domain-containing protein</fullName>
    </recommendedName>
</protein>
<dbReference type="RefSeq" id="WP_344804651.1">
    <property type="nucleotide sequence ID" value="NZ_BAABAB010000016.1"/>
</dbReference>
<keyword evidence="4" id="KW-1185">Reference proteome</keyword>
<feature type="transmembrane region" description="Helical" evidence="2">
    <location>
        <begin position="27"/>
        <end position="48"/>
    </location>
</feature>
<keyword evidence="2" id="KW-0472">Membrane</keyword>
<sequence>MSPTQSSPPPVRDDPGDPRWRPTPTRIAVAIILLVGIVVPLLVGTYAFDQPRLFGFPFFYWYQLLWVFIAAGLCGIAFLLLKRERERFERDHPKRGSGESK</sequence>
<dbReference type="Pfam" id="PF11755">
    <property type="entry name" value="DUF3311"/>
    <property type="match status" value="1"/>
</dbReference>
<feature type="region of interest" description="Disordered" evidence="1">
    <location>
        <begin position="1"/>
        <end position="21"/>
    </location>
</feature>
<reference evidence="4" key="1">
    <citation type="journal article" date="2019" name="Int. J. Syst. Evol. Microbiol.">
        <title>The Global Catalogue of Microorganisms (GCM) 10K type strain sequencing project: providing services to taxonomists for standard genome sequencing and annotation.</title>
        <authorList>
            <consortium name="The Broad Institute Genomics Platform"/>
            <consortium name="The Broad Institute Genome Sequencing Center for Infectious Disease"/>
            <person name="Wu L."/>
            <person name="Ma J."/>
        </authorList>
    </citation>
    <scope>NUCLEOTIDE SEQUENCE [LARGE SCALE GENOMIC DNA]</scope>
    <source>
        <strain evidence="4">JCM 16929</strain>
    </source>
</reference>
<evidence type="ECO:0000313" key="4">
    <source>
        <dbReference type="Proteomes" id="UP001501490"/>
    </source>
</evidence>
<dbReference type="EMBL" id="BAABAB010000016">
    <property type="protein sequence ID" value="GAA3620624.1"/>
    <property type="molecule type" value="Genomic_DNA"/>
</dbReference>
<keyword evidence="2" id="KW-1133">Transmembrane helix</keyword>
<feature type="compositionally biased region" description="Basic and acidic residues" evidence="1">
    <location>
        <begin position="11"/>
        <end position="20"/>
    </location>
</feature>
<dbReference type="Proteomes" id="UP001501490">
    <property type="component" value="Unassembled WGS sequence"/>
</dbReference>
<feature type="compositionally biased region" description="Pro residues" evidence="1">
    <location>
        <begin position="1"/>
        <end position="10"/>
    </location>
</feature>